<dbReference type="STRING" id="501024.RTCCBAU85039_0488"/>
<dbReference type="Proteomes" id="UP000183063">
    <property type="component" value="Unassembled WGS sequence"/>
</dbReference>
<keyword evidence="5" id="KW-1185">Reference proteome</keyword>
<evidence type="ECO:0000256" key="1">
    <source>
        <dbReference type="SAM" id="Phobius"/>
    </source>
</evidence>
<protein>
    <submittedName>
        <fullName evidence="2">Uncharacterized protein</fullName>
    </submittedName>
</protein>
<proteinExistence type="predicted"/>
<reference evidence="4" key="2">
    <citation type="submission" date="2016-10" db="EMBL/GenBank/DDBJ databases">
        <authorList>
            <person name="Wibberg D."/>
        </authorList>
    </citation>
    <scope>NUCLEOTIDE SEQUENCE [LARGE SCALE GENOMIC DNA]</scope>
</reference>
<reference evidence="2" key="1">
    <citation type="submission" date="2016-10" db="EMBL/GenBank/DDBJ databases">
        <authorList>
            <person name="de Groot N.N."/>
        </authorList>
    </citation>
    <scope>NUCLEOTIDE SEQUENCE [LARGE SCALE GENOMIC DNA]</scope>
    <source>
        <strain evidence="2">CCBAU85039</strain>
    </source>
</reference>
<evidence type="ECO:0000313" key="4">
    <source>
        <dbReference type="Proteomes" id="UP000183063"/>
    </source>
</evidence>
<sequence>MELSAVRRIFYVALISLPLFAAIHWATLLP</sequence>
<evidence type="ECO:0000313" key="3">
    <source>
        <dbReference type="EMBL" id="SEM91243.1"/>
    </source>
</evidence>
<keyword evidence="1" id="KW-0812">Transmembrane</keyword>
<dbReference type="EMBL" id="FOCV01000001">
    <property type="protein sequence ID" value="SEM91243.1"/>
    <property type="molecule type" value="Genomic_DNA"/>
</dbReference>
<evidence type="ECO:0000313" key="5">
    <source>
        <dbReference type="Proteomes" id="UP000198939"/>
    </source>
</evidence>
<dbReference type="Proteomes" id="UP000198939">
    <property type="component" value="Unassembled WGS sequence"/>
</dbReference>
<accession>A0A1H8C829</accession>
<name>A0A1H8C829_9HYPH</name>
<feature type="transmembrane region" description="Helical" evidence="1">
    <location>
        <begin position="9"/>
        <end position="28"/>
    </location>
</feature>
<keyword evidence="1" id="KW-1133">Transmembrane helix</keyword>
<keyword evidence="1" id="KW-0472">Membrane</keyword>
<reference evidence="3 5" key="3">
    <citation type="submission" date="2016-10" db="EMBL/GenBank/DDBJ databases">
        <authorList>
            <person name="Varghese N."/>
            <person name="Submissions S."/>
        </authorList>
    </citation>
    <scope>NUCLEOTIDE SEQUENCE [LARGE SCALE GENOMIC DNA]</scope>
    <source>
        <strain evidence="3 5">CGMCC 1.7071</strain>
    </source>
</reference>
<organism evidence="2 4">
    <name type="scientific">Rhizobium tibeticum</name>
    <dbReference type="NCBI Taxonomy" id="501024"/>
    <lineage>
        <taxon>Bacteria</taxon>
        <taxon>Pseudomonadati</taxon>
        <taxon>Pseudomonadota</taxon>
        <taxon>Alphaproteobacteria</taxon>
        <taxon>Hyphomicrobiales</taxon>
        <taxon>Rhizobiaceae</taxon>
        <taxon>Rhizobium/Agrobacterium group</taxon>
        <taxon>Rhizobium</taxon>
    </lineage>
</organism>
<dbReference type="EMBL" id="FNXB01000002">
    <property type="protein sequence ID" value="SEH45741.1"/>
    <property type="molecule type" value="Genomic_DNA"/>
</dbReference>
<gene>
    <name evidence="2" type="ORF">RTCCBAU85039_0488</name>
    <name evidence="3" type="ORF">SAMN05216228_100140</name>
</gene>
<evidence type="ECO:0000313" key="2">
    <source>
        <dbReference type="EMBL" id="SEH45741.1"/>
    </source>
</evidence>
<dbReference type="AlphaFoldDB" id="A0A1H8C829"/>